<dbReference type="Proteomes" id="UP000184671">
    <property type="component" value="Unassembled WGS sequence"/>
</dbReference>
<gene>
    <name evidence="2" type="ORF">L21_2124</name>
</gene>
<reference evidence="2 3" key="1">
    <citation type="submission" date="2016-08" db="EMBL/GenBank/DDBJ databases">
        <authorList>
            <person name="Seilhamer J.J."/>
        </authorList>
    </citation>
    <scope>NUCLEOTIDE SEQUENCE [LARGE SCALE GENOMIC DNA]</scope>
    <source>
        <strain evidence="2">L21-II-0</strain>
    </source>
</reference>
<feature type="transmembrane region" description="Helical" evidence="1">
    <location>
        <begin position="23"/>
        <end position="42"/>
    </location>
</feature>
<evidence type="ECO:0000313" key="3">
    <source>
        <dbReference type="Proteomes" id="UP000184671"/>
    </source>
</evidence>
<dbReference type="AlphaFoldDB" id="A0A1M4MMY4"/>
<organism evidence="2 3">
    <name type="scientific">Methanoculleus chikugoensis</name>
    <dbReference type="NCBI Taxonomy" id="118126"/>
    <lineage>
        <taxon>Archaea</taxon>
        <taxon>Methanobacteriati</taxon>
        <taxon>Methanobacteriota</taxon>
        <taxon>Stenosarchaea group</taxon>
        <taxon>Methanomicrobia</taxon>
        <taxon>Methanomicrobiales</taxon>
        <taxon>Methanomicrobiaceae</taxon>
        <taxon>Methanoculleus</taxon>
    </lineage>
</organism>
<dbReference type="EMBL" id="FMID01000047">
    <property type="protein sequence ID" value="SCL76202.1"/>
    <property type="molecule type" value="Genomic_DNA"/>
</dbReference>
<keyword evidence="1" id="KW-1133">Transmembrane helix</keyword>
<dbReference type="STRING" id="118126.L21_2124"/>
<keyword evidence="1" id="KW-0472">Membrane</keyword>
<feature type="transmembrane region" description="Helical" evidence="1">
    <location>
        <begin position="48"/>
        <end position="66"/>
    </location>
</feature>
<proteinExistence type="predicted"/>
<sequence length="76" mass="8471">MRSKKRERLSVDPSQKMDMRNQVIWGIALTAIGAAIAIIAVLGLPFLLIYSIPLIVIGLALIVWRGREETIEAIKE</sequence>
<evidence type="ECO:0000256" key="1">
    <source>
        <dbReference type="SAM" id="Phobius"/>
    </source>
</evidence>
<protein>
    <submittedName>
        <fullName evidence="2">Uncharacterized protein</fullName>
    </submittedName>
</protein>
<accession>A0A1M4MMY4</accession>
<name>A0A1M4MMY4_9EURY</name>
<keyword evidence="1" id="KW-0812">Transmembrane</keyword>
<evidence type="ECO:0000313" key="2">
    <source>
        <dbReference type="EMBL" id="SCL76202.1"/>
    </source>
</evidence>